<dbReference type="EMBL" id="CP034087">
    <property type="protein sequence ID" value="AZG78774.1"/>
    <property type="molecule type" value="Genomic_DNA"/>
</dbReference>
<evidence type="ECO:0000313" key="3">
    <source>
        <dbReference type="Proteomes" id="UP000273982"/>
    </source>
</evidence>
<dbReference type="KEGG" id="mros:EHO51_18215"/>
<dbReference type="RefSeq" id="WP_124740285.1">
    <property type="nucleotide sequence ID" value="NZ_CP034087.1"/>
</dbReference>
<name>A0A3G8MB35_9HYPH</name>
<sequence>MARRTTAKKTARKGATKKAARKVTAKSAVKKATRKAPAKKRTRNPLATATAAHQVAEKKLTVAKKAYDRAVVAEARAAEKLKKVNEKIAQKAVKQRPSTASDNSET</sequence>
<keyword evidence="2" id="KW-0614">Plasmid</keyword>
<feature type="compositionally biased region" description="Basic residues" evidence="1">
    <location>
        <begin position="1"/>
        <end position="43"/>
    </location>
</feature>
<gene>
    <name evidence="2" type="ORF">EHO51_18215</name>
</gene>
<dbReference type="Proteomes" id="UP000273982">
    <property type="component" value="Plasmid pGW6_1"/>
</dbReference>
<reference evidence="2 3" key="1">
    <citation type="submission" date="2018-11" db="EMBL/GenBank/DDBJ databases">
        <title>Genome squencing of methanotrophic bacteria isolated from alkaline groundwater in Korea.</title>
        <authorList>
            <person name="Nguyen L.N."/>
        </authorList>
    </citation>
    <scope>NUCLEOTIDE SEQUENCE [LARGE SCALE GENOMIC DNA]</scope>
    <source>
        <strain evidence="2 3">GW6</strain>
        <plasmid evidence="3">pgw6_1</plasmid>
    </source>
</reference>
<accession>A0A3G8MB35</accession>
<protein>
    <submittedName>
        <fullName evidence="2">Uncharacterized protein</fullName>
    </submittedName>
</protein>
<evidence type="ECO:0000256" key="1">
    <source>
        <dbReference type="SAM" id="MobiDB-lite"/>
    </source>
</evidence>
<geneLocation type="plasmid" evidence="3">
    <name>pgw6_1</name>
</geneLocation>
<dbReference type="AlphaFoldDB" id="A0A3G8MB35"/>
<evidence type="ECO:0000313" key="2">
    <source>
        <dbReference type="EMBL" id="AZG78774.1"/>
    </source>
</evidence>
<feature type="region of interest" description="Disordered" evidence="1">
    <location>
        <begin position="1"/>
        <end position="52"/>
    </location>
</feature>
<proteinExistence type="predicted"/>
<organism evidence="2 3">
    <name type="scientific">Methylocystis rosea</name>
    <dbReference type="NCBI Taxonomy" id="173366"/>
    <lineage>
        <taxon>Bacteria</taxon>
        <taxon>Pseudomonadati</taxon>
        <taxon>Pseudomonadota</taxon>
        <taxon>Alphaproteobacteria</taxon>
        <taxon>Hyphomicrobiales</taxon>
        <taxon>Methylocystaceae</taxon>
        <taxon>Methylocystis</taxon>
    </lineage>
</organism>